<evidence type="ECO:0000256" key="2">
    <source>
        <dbReference type="ARBA" id="ARBA00022741"/>
    </source>
</evidence>
<evidence type="ECO:0000313" key="5">
    <source>
        <dbReference type="EMBL" id="NII07451.1"/>
    </source>
</evidence>
<keyword evidence="6" id="KW-1185">Reference proteome</keyword>
<dbReference type="PANTHER" id="PTHR42939:SF1">
    <property type="entry name" value="ABC TRANSPORTER ATP-BINDING PROTEIN ALBC-RELATED"/>
    <property type="match status" value="1"/>
</dbReference>
<dbReference type="SUPFAM" id="SSF52540">
    <property type="entry name" value="P-loop containing nucleoside triphosphate hydrolases"/>
    <property type="match status" value="1"/>
</dbReference>
<dbReference type="GO" id="GO:0016887">
    <property type="term" value="F:ATP hydrolysis activity"/>
    <property type="evidence" value="ECO:0007669"/>
    <property type="project" value="InterPro"/>
</dbReference>
<feature type="domain" description="AAA+ ATPase" evidence="4">
    <location>
        <begin position="28"/>
        <end position="209"/>
    </location>
</feature>
<comment type="caution">
    <text evidence="5">The sequence shown here is derived from an EMBL/GenBank/DDBJ whole genome shotgun (WGS) entry which is preliminary data.</text>
</comment>
<evidence type="ECO:0000256" key="1">
    <source>
        <dbReference type="ARBA" id="ARBA00022448"/>
    </source>
</evidence>
<accession>A0A7X5UBH9</accession>
<evidence type="ECO:0000256" key="3">
    <source>
        <dbReference type="ARBA" id="ARBA00022840"/>
    </source>
</evidence>
<dbReference type="Pfam" id="PF00005">
    <property type="entry name" value="ABC_tran"/>
    <property type="match status" value="1"/>
</dbReference>
<dbReference type="InterPro" id="IPR027417">
    <property type="entry name" value="P-loop_NTPase"/>
</dbReference>
<evidence type="ECO:0000313" key="6">
    <source>
        <dbReference type="Proteomes" id="UP000490980"/>
    </source>
</evidence>
<keyword evidence="1" id="KW-0813">Transport</keyword>
<dbReference type="SMART" id="SM00382">
    <property type="entry name" value="AAA"/>
    <property type="match status" value="1"/>
</dbReference>
<dbReference type="Gene3D" id="3.40.50.300">
    <property type="entry name" value="P-loop containing nucleotide triphosphate hydrolases"/>
    <property type="match status" value="1"/>
</dbReference>
<dbReference type="AlphaFoldDB" id="A0A7X5UBH9"/>
<dbReference type="GO" id="GO:0005524">
    <property type="term" value="F:ATP binding"/>
    <property type="evidence" value="ECO:0007669"/>
    <property type="project" value="UniProtKB-KW"/>
</dbReference>
<sequence>MNESLRIDRLGIAFRGKVVFDGLSHVFPVGCHLIQGANGTGKSSLLGAMAGHVPYTGRIAIDGHDLAHDGEKARRSLAYVPDEPTFYPFVTGRAFVDFVLRTHRRSVISEKRCFDDMVGRLGLREHLDTRFGEASLGTRRKFFLLAAFLLSPGVILLDEPFNGLDAAAAEEVLGWLHDAAQMQTILLTCHQLPSQAVLEASRWILGQIPHTTLAVS</sequence>
<keyword evidence="3 5" id="KW-0067">ATP-binding</keyword>
<reference evidence="5 6" key="1">
    <citation type="submission" date="2020-03" db="EMBL/GenBank/DDBJ databases">
        <authorList>
            <person name="Lai Q."/>
        </authorList>
    </citation>
    <scope>NUCLEOTIDE SEQUENCE [LARGE SCALE GENOMIC DNA]</scope>
    <source>
        <strain evidence="5 6">CCUG 25036</strain>
    </source>
</reference>
<dbReference type="RefSeq" id="WP_166949336.1">
    <property type="nucleotide sequence ID" value="NZ_CP077072.1"/>
</dbReference>
<keyword evidence="2" id="KW-0547">Nucleotide-binding</keyword>
<organism evidence="5 6">
    <name type="scientific">Luteibacter anthropi</name>
    <dbReference type="NCBI Taxonomy" id="564369"/>
    <lineage>
        <taxon>Bacteria</taxon>
        <taxon>Pseudomonadati</taxon>
        <taxon>Pseudomonadota</taxon>
        <taxon>Gammaproteobacteria</taxon>
        <taxon>Lysobacterales</taxon>
        <taxon>Rhodanobacteraceae</taxon>
        <taxon>Luteibacter</taxon>
    </lineage>
</organism>
<dbReference type="EMBL" id="JAARLZ010000007">
    <property type="protein sequence ID" value="NII07451.1"/>
    <property type="molecule type" value="Genomic_DNA"/>
</dbReference>
<gene>
    <name evidence="5" type="ORF">HBF25_13780</name>
</gene>
<proteinExistence type="predicted"/>
<evidence type="ECO:0000259" key="4">
    <source>
        <dbReference type="SMART" id="SM00382"/>
    </source>
</evidence>
<dbReference type="InterPro" id="IPR003593">
    <property type="entry name" value="AAA+_ATPase"/>
</dbReference>
<dbReference type="Proteomes" id="UP000490980">
    <property type="component" value="Unassembled WGS sequence"/>
</dbReference>
<dbReference type="InterPro" id="IPR003439">
    <property type="entry name" value="ABC_transporter-like_ATP-bd"/>
</dbReference>
<protein>
    <submittedName>
        <fullName evidence="5">ABC transporter ATP-binding protein</fullName>
    </submittedName>
</protein>
<dbReference type="PANTHER" id="PTHR42939">
    <property type="entry name" value="ABC TRANSPORTER ATP-BINDING PROTEIN ALBC-RELATED"/>
    <property type="match status" value="1"/>
</dbReference>
<name>A0A7X5UBH9_9GAMM</name>
<dbReference type="InterPro" id="IPR051782">
    <property type="entry name" value="ABC_Transporter_VariousFunc"/>
</dbReference>